<feature type="region of interest" description="Disordered" evidence="9">
    <location>
        <begin position="625"/>
        <end position="644"/>
    </location>
</feature>
<sequence>MFGTASLGTHQPSKTSLKTYGSHGERTTGGASWLLHWDRLESERKVRIAQLEQALRAEREEQSGAALYDDADAELQAQLYSDPESDCGETALEESGKDLTNPFLSAQPATGNDSKPGATRDATVTNRCSGPVGTVSQSSLGNFSGDIEQPSSISGKEPPRTQDSTSISKLQSLSSSSARPETTTTLRSSRKVMFQEKSLFQEDEDEQVNDGDEVLFRTPSFQILQKLKELPKPRPIERRVNPFGFDISSGEGSTKGNEVTEEKVSSSSSVDVSSQSTTRNSFLESPTTKRSFDILNKRAQQLVDLQRHRQPKPAPEPAVSIDDTRVENEPDRRKIAHNDPERDKASNSSQDVASTEYGGVSRIQSTTHLLQESLESTLEPEVGRHQVVQDDCVDLALGKRLSNIQITPQRLLAKQRKTYSHDMLSPSEPSAPSLKAFVNEDTAAEDPPLEPMDLFLDRDDVPVEEHDDFDELFKRARQNRQRPPMSSSPPRDRPASSPSASPRKQPVGSALQAPIRHRISKFERNAPSSKSQQQQDQQDPMLGTYWGNSLKTLHNPFIDTSVYTTQQDIRQITSSHIPALESPSPRLVLQHRPHHHHHQQQQQQQQQRHQPSPLTQPLIISQEPCQQLQREESTTQQRPIRQIRSLRRPPAVLVSSRKSVFRPTVDDLLAISDQRFFAQFLHLQNSNTTSADHVHDRHSQGLEYDQRNNKEDRSSILDFETLLPDCMRDTLAKIGEASYSEVYTVDLPVTRNCRGQRRRGRRPSKSHGGDYYNNELELFQSSRLNAYVKESTENNLITSSSRDKEDDSGDIAIKLVMKVMPFTCEGDTTDDNGNAASGRKRRTNGRRKSESSLLALEDIYREAMVSTQIMQGWKGFIGGFGALVMRGKYPKVFLSAWDHFCEENGTESERPDMYSNDQLYCIILLPYGGIDLEHCPLANWKQAWSILAQVASSLELKEQAPFWFEHRDLHWGNILVKGTRQDHILFPRRDHPTLSPRVVTAEDQKEDHDSELFRKIPTRGIIVHMIDFTLARVQGDKGNLIYMDLEKDQDLFKGQGDYQFDIYRMMRKQINRDWAASCPRTNLFWLHYIADKLLKEKNLKKPTKRLQTSNTKDDTMECWCYERVLAVSRMGLDRLDPSGKTPSATVLDVMLHNQPS</sequence>
<feature type="compositionally biased region" description="Polar residues" evidence="9">
    <location>
        <begin position="122"/>
        <end position="142"/>
    </location>
</feature>
<evidence type="ECO:0000256" key="5">
    <source>
        <dbReference type="ARBA" id="ARBA00022777"/>
    </source>
</evidence>
<feature type="compositionally biased region" description="Low complexity" evidence="9">
    <location>
        <begin position="482"/>
        <end position="503"/>
    </location>
</feature>
<name>A0A9P6SP54_9FUNG</name>
<gene>
    <name evidence="11" type="primary">GSG2</name>
    <name evidence="11" type="ORF">BGZ65_010509</name>
</gene>
<accession>A0A9P6SP54</accession>
<feature type="compositionally biased region" description="Low complexity" evidence="9">
    <location>
        <begin position="600"/>
        <end position="611"/>
    </location>
</feature>
<evidence type="ECO:0000259" key="10">
    <source>
        <dbReference type="SMART" id="SM01331"/>
    </source>
</evidence>
<feature type="compositionally biased region" description="Polar residues" evidence="9">
    <location>
        <begin position="102"/>
        <end position="113"/>
    </location>
</feature>
<feature type="compositionally biased region" description="Low complexity" evidence="9">
    <location>
        <begin position="164"/>
        <end position="177"/>
    </location>
</feature>
<feature type="compositionally biased region" description="Low complexity" evidence="9">
    <location>
        <begin position="265"/>
        <end position="276"/>
    </location>
</feature>
<dbReference type="PANTHER" id="PTHR24419:SF18">
    <property type="entry name" value="SERINE_THREONINE-PROTEIN KINASE HASPIN"/>
    <property type="match status" value="1"/>
</dbReference>
<evidence type="ECO:0000256" key="4">
    <source>
        <dbReference type="ARBA" id="ARBA00022741"/>
    </source>
</evidence>
<comment type="caution">
    <text evidence="11">The sequence shown here is derived from an EMBL/GenBank/DDBJ whole genome shotgun (WGS) entry which is preliminary data.</text>
</comment>
<dbReference type="GO" id="GO:0072354">
    <property type="term" value="F:histone H3T3 kinase activity"/>
    <property type="evidence" value="ECO:0007669"/>
    <property type="project" value="TreeGrafter"/>
</dbReference>
<dbReference type="PANTHER" id="PTHR24419">
    <property type="entry name" value="INTERLEUKIN-1 RECEPTOR-ASSOCIATED KINASE"/>
    <property type="match status" value="1"/>
</dbReference>
<dbReference type="Gene3D" id="1.10.510.10">
    <property type="entry name" value="Transferase(Phosphotransferase) domain 1"/>
    <property type="match status" value="1"/>
</dbReference>
<feature type="region of interest" description="Disordered" evidence="9">
    <location>
        <begin position="590"/>
        <end position="613"/>
    </location>
</feature>
<dbReference type="Proteomes" id="UP000749646">
    <property type="component" value="Unassembled WGS sequence"/>
</dbReference>
<evidence type="ECO:0000256" key="3">
    <source>
        <dbReference type="ARBA" id="ARBA00022679"/>
    </source>
</evidence>
<dbReference type="GO" id="GO:0005634">
    <property type="term" value="C:nucleus"/>
    <property type="evidence" value="ECO:0007669"/>
    <property type="project" value="TreeGrafter"/>
</dbReference>
<feature type="compositionally biased region" description="Polar residues" evidence="9">
    <location>
        <begin position="277"/>
        <end position="289"/>
    </location>
</feature>
<dbReference type="InterPro" id="IPR011009">
    <property type="entry name" value="Kinase-like_dom_sf"/>
</dbReference>
<comment type="catalytic activity">
    <reaction evidence="8">
        <text>L-seryl-[protein] + ATP = O-phospho-L-seryl-[protein] + ADP + H(+)</text>
        <dbReference type="Rhea" id="RHEA:17989"/>
        <dbReference type="Rhea" id="RHEA-COMP:9863"/>
        <dbReference type="Rhea" id="RHEA-COMP:11604"/>
        <dbReference type="ChEBI" id="CHEBI:15378"/>
        <dbReference type="ChEBI" id="CHEBI:29999"/>
        <dbReference type="ChEBI" id="CHEBI:30616"/>
        <dbReference type="ChEBI" id="CHEBI:83421"/>
        <dbReference type="ChEBI" id="CHEBI:456216"/>
        <dbReference type="EC" id="2.7.11.1"/>
    </reaction>
</comment>
<feature type="region of interest" description="Disordered" evidence="9">
    <location>
        <begin position="827"/>
        <end position="847"/>
    </location>
</feature>
<keyword evidence="2" id="KW-0723">Serine/threonine-protein kinase</keyword>
<keyword evidence="5 11" id="KW-0418">Kinase</keyword>
<dbReference type="GO" id="GO:0005524">
    <property type="term" value="F:ATP binding"/>
    <property type="evidence" value="ECO:0007669"/>
    <property type="project" value="UniProtKB-KW"/>
</dbReference>
<feature type="region of interest" description="Disordered" evidence="9">
    <location>
        <begin position="753"/>
        <end position="772"/>
    </location>
</feature>
<feature type="compositionally biased region" description="Basic and acidic residues" evidence="9">
    <location>
        <begin position="228"/>
        <end position="240"/>
    </location>
</feature>
<evidence type="ECO:0000256" key="6">
    <source>
        <dbReference type="ARBA" id="ARBA00022840"/>
    </source>
</evidence>
<dbReference type="AlphaFoldDB" id="A0A9P6SP54"/>
<feature type="region of interest" description="Disordered" evidence="9">
    <location>
        <begin position="1"/>
        <end position="28"/>
    </location>
</feature>
<keyword evidence="6" id="KW-0067">ATP-binding</keyword>
<dbReference type="GO" id="GO:0005737">
    <property type="term" value="C:cytoplasm"/>
    <property type="evidence" value="ECO:0007669"/>
    <property type="project" value="TreeGrafter"/>
</dbReference>
<keyword evidence="4" id="KW-0547">Nucleotide-binding</keyword>
<protein>
    <recommendedName>
        <fullName evidence="1">non-specific serine/threonine protein kinase</fullName>
        <ecNumber evidence="1">2.7.11.1</ecNumber>
    </recommendedName>
</protein>
<proteinExistence type="predicted"/>
<feature type="domain" description="Serine/threonine-protein kinase haspin C-terminal" evidence="10">
    <location>
        <begin position="1049"/>
        <end position="1125"/>
    </location>
</feature>
<dbReference type="SUPFAM" id="SSF56112">
    <property type="entry name" value="Protein kinase-like (PK-like)"/>
    <property type="match status" value="1"/>
</dbReference>
<feature type="compositionally biased region" description="Basic residues" evidence="9">
    <location>
        <begin position="754"/>
        <end position="765"/>
    </location>
</feature>
<feature type="region of interest" description="Disordered" evidence="9">
    <location>
        <begin position="474"/>
        <end position="544"/>
    </location>
</feature>
<evidence type="ECO:0000313" key="11">
    <source>
        <dbReference type="EMBL" id="KAF9985569.1"/>
    </source>
</evidence>
<feature type="compositionally biased region" description="Basic residues" evidence="9">
    <location>
        <begin position="590"/>
        <end position="599"/>
    </location>
</feature>
<feature type="compositionally biased region" description="Basic and acidic residues" evidence="9">
    <location>
        <begin position="322"/>
        <end position="345"/>
    </location>
</feature>
<evidence type="ECO:0000313" key="12">
    <source>
        <dbReference type="Proteomes" id="UP000749646"/>
    </source>
</evidence>
<feature type="compositionally biased region" description="Acidic residues" evidence="9">
    <location>
        <begin position="201"/>
        <end position="212"/>
    </location>
</feature>
<feature type="compositionally biased region" description="Polar residues" evidence="9">
    <location>
        <begin position="1"/>
        <end position="19"/>
    </location>
</feature>
<evidence type="ECO:0000256" key="8">
    <source>
        <dbReference type="ARBA" id="ARBA00048679"/>
    </source>
</evidence>
<feature type="region of interest" description="Disordered" evidence="9">
    <location>
        <begin position="228"/>
        <end position="358"/>
    </location>
</feature>
<keyword evidence="12" id="KW-1185">Reference proteome</keyword>
<evidence type="ECO:0000256" key="2">
    <source>
        <dbReference type="ARBA" id="ARBA00022527"/>
    </source>
</evidence>
<dbReference type="GO" id="GO:0035556">
    <property type="term" value="P:intracellular signal transduction"/>
    <property type="evidence" value="ECO:0007669"/>
    <property type="project" value="TreeGrafter"/>
</dbReference>
<dbReference type="SMART" id="SM01331">
    <property type="entry name" value="DUF3635"/>
    <property type="match status" value="1"/>
</dbReference>
<dbReference type="EC" id="2.7.11.1" evidence="1"/>
<keyword evidence="3" id="KW-0808">Transferase</keyword>
<dbReference type="OrthoDB" id="5327538at2759"/>
<evidence type="ECO:0000256" key="7">
    <source>
        <dbReference type="ARBA" id="ARBA00047899"/>
    </source>
</evidence>
<dbReference type="Gene3D" id="3.30.200.20">
    <property type="entry name" value="Phosphorylase Kinase, domain 1"/>
    <property type="match status" value="1"/>
</dbReference>
<dbReference type="EMBL" id="JAAAHW010003291">
    <property type="protein sequence ID" value="KAF9985569.1"/>
    <property type="molecule type" value="Genomic_DNA"/>
</dbReference>
<organism evidence="11 12">
    <name type="scientific">Modicella reniformis</name>
    <dbReference type="NCBI Taxonomy" id="1440133"/>
    <lineage>
        <taxon>Eukaryota</taxon>
        <taxon>Fungi</taxon>
        <taxon>Fungi incertae sedis</taxon>
        <taxon>Mucoromycota</taxon>
        <taxon>Mortierellomycotina</taxon>
        <taxon>Mortierellomycetes</taxon>
        <taxon>Mortierellales</taxon>
        <taxon>Mortierellaceae</taxon>
        <taxon>Modicella</taxon>
    </lineage>
</organism>
<feature type="compositionally biased region" description="Polar residues" evidence="9">
    <location>
        <begin position="178"/>
        <end position="187"/>
    </location>
</feature>
<dbReference type="Pfam" id="PF12330">
    <property type="entry name" value="Haspin_kinase"/>
    <property type="match status" value="1"/>
</dbReference>
<dbReference type="InterPro" id="IPR024604">
    <property type="entry name" value="GSG2_C"/>
</dbReference>
<evidence type="ECO:0000256" key="9">
    <source>
        <dbReference type="SAM" id="MobiDB-lite"/>
    </source>
</evidence>
<feature type="compositionally biased region" description="Polar residues" evidence="9">
    <location>
        <begin position="625"/>
        <end position="639"/>
    </location>
</feature>
<reference evidence="11" key="1">
    <citation type="journal article" date="2020" name="Fungal Divers.">
        <title>Resolving the Mortierellaceae phylogeny through synthesis of multi-gene phylogenetics and phylogenomics.</title>
        <authorList>
            <person name="Vandepol N."/>
            <person name="Liber J."/>
            <person name="Desiro A."/>
            <person name="Na H."/>
            <person name="Kennedy M."/>
            <person name="Barry K."/>
            <person name="Grigoriev I.V."/>
            <person name="Miller A.N."/>
            <person name="O'Donnell K."/>
            <person name="Stajich J.E."/>
            <person name="Bonito G."/>
        </authorList>
    </citation>
    <scope>NUCLEOTIDE SEQUENCE</scope>
    <source>
        <strain evidence="11">MES-2147</strain>
    </source>
</reference>
<evidence type="ECO:0000256" key="1">
    <source>
        <dbReference type="ARBA" id="ARBA00012513"/>
    </source>
</evidence>
<comment type="catalytic activity">
    <reaction evidence="7">
        <text>L-threonyl-[protein] + ATP = O-phospho-L-threonyl-[protein] + ADP + H(+)</text>
        <dbReference type="Rhea" id="RHEA:46608"/>
        <dbReference type="Rhea" id="RHEA-COMP:11060"/>
        <dbReference type="Rhea" id="RHEA-COMP:11605"/>
        <dbReference type="ChEBI" id="CHEBI:15378"/>
        <dbReference type="ChEBI" id="CHEBI:30013"/>
        <dbReference type="ChEBI" id="CHEBI:30616"/>
        <dbReference type="ChEBI" id="CHEBI:61977"/>
        <dbReference type="ChEBI" id="CHEBI:456216"/>
        <dbReference type="EC" id="2.7.11.1"/>
    </reaction>
</comment>
<dbReference type="GO" id="GO:0000278">
    <property type="term" value="P:mitotic cell cycle"/>
    <property type="evidence" value="ECO:0007669"/>
    <property type="project" value="TreeGrafter"/>
</dbReference>
<feature type="region of interest" description="Disordered" evidence="9">
    <location>
        <begin position="83"/>
        <end position="212"/>
    </location>
</feature>